<feature type="transmembrane region" description="Helical" evidence="6">
    <location>
        <begin position="289"/>
        <end position="306"/>
    </location>
</feature>
<sequence>MIPEEDVARRARRRSLTALLLAEVISVAGTYVTRLALPWFVLTATGSTSQMGAVLATQMAAMAIFGIPAGPLADRLTPRRTMQIADLTRGALILLVPVLQAAHLLSFPVLLTIVFLVGSFFTPYHAAQRVLLPDLVRDDQQALSQANALLIGATRTASLLGPAVAGMLVATSGASSALIIDAASFFASYLLITFFLRGKQPSSAESAPPAVFSGLLLLVRDRVLRPWTIAQCVCEMAVQIVLAAVPIMAFLRYGGDPRTAGLLLMLFGAGAVAGNVLVLILLPRWTTSRLIIAGCVLEPAILWVLAIDTHAVTVGVVLLLAGSALGLINGPGTAMQTHHTPPALRTQGMSAFSTLILGAGALGLALTAPALETLPPETVFSLVAMLYTIGSLFAIASTVRSDGA</sequence>
<feature type="transmembrane region" description="Helical" evidence="6">
    <location>
        <begin position="349"/>
        <end position="367"/>
    </location>
</feature>
<accession>A0A7W8Z2D5</accession>
<dbReference type="GO" id="GO:0022857">
    <property type="term" value="F:transmembrane transporter activity"/>
    <property type="evidence" value="ECO:0007669"/>
    <property type="project" value="InterPro"/>
</dbReference>
<evidence type="ECO:0000256" key="4">
    <source>
        <dbReference type="ARBA" id="ARBA00022989"/>
    </source>
</evidence>
<dbReference type="RefSeq" id="WP_184609942.1">
    <property type="nucleotide sequence ID" value="NZ_BOOS01000063.1"/>
</dbReference>
<keyword evidence="5 6" id="KW-0472">Membrane</keyword>
<dbReference type="Gene3D" id="1.20.1250.20">
    <property type="entry name" value="MFS general substrate transporter like domains"/>
    <property type="match status" value="1"/>
</dbReference>
<feature type="transmembrane region" description="Helical" evidence="6">
    <location>
        <begin position="227"/>
        <end position="250"/>
    </location>
</feature>
<keyword evidence="2" id="KW-1003">Cell membrane</keyword>
<feature type="transmembrane region" description="Helical" evidence="6">
    <location>
        <begin position="176"/>
        <end position="196"/>
    </location>
</feature>
<evidence type="ECO:0000313" key="9">
    <source>
        <dbReference type="Proteomes" id="UP000588112"/>
    </source>
</evidence>
<evidence type="ECO:0000256" key="6">
    <source>
        <dbReference type="SAM" id="Phobius"/>
    </source>
</evidence>
<evidence type="ECO:0000259" key="7">
    <source>
        <dbReference type="PROSITE" id="PS50850"/>
    </source>
</evidence>
<proteinExistence type="predicted"/>
<feature type="domain" description="Major facilitator superfamily (MFS) profile" evidence="7">
    <location>
        <begin position="15"/>
        <end position="402"/>
    </location>
</feature>
<dbReference type="PANTHER" id="PTHR23513:SF6">
    <property type="entry name" value="MAJOR FACILITATOR SUPERFAMILY ASSOCIATED DOMAIN-CONTAINING PROTEIN"/>
    <property type="match status" value="1"/>
</dbReference>
<evidence type="ECO:0000256" key="1">
    <source>
        <dbReference type="ARBA" id="ARBA00004651"/>
    </source>
</evidence>
<evidence type="ECO:0000256" key="5">
    <source>
        <dbReference type="ARBA" id="ARBA00023136"/>
    </source>
</evidence>
<protein>
    <submittedName>
        <fullName evidence="8">Putative MFS family arabinose efflux permease</fullName>
    </submittedName>
</protein>
<dbReference type="SUPFAM" id="SSF103473">
    <property type="entry name" value="MFS general substrate transporter"/>
    <property type="match status" value="1"/>
</dbReference>
<keyword evidence="4 6" id="KW-1133">Transmembrane helix</keyword>
<gene>
    <name evidence="8" type="ORF">BJ981_001863</name>
</gene>
<dbReference type="PANTHER" id="PTHR23513">
    <property type="entry name" value="INTEGRAL MEMBRANE EFFLUX PROTEIN-RELATED"/>
    <property type="match status" value="1"/>
</dbReference>
<feature type="transmembrane region" description="Helical" evidence="6">
    <location>
        <begin position="379"/>
        <end position="399"/>
    </location>
</feature>
<feature type="transmembrane region" description="Helical" evidence="6">
    <location>
        <begin position="53"/>
        <end position="72"/>
    </location>
</feature>
<comment type="subcellular location">
    <subcellularLocation>
        <location evidence="1">Cell membrane</location>
        <topology evidence="1">Multi-pass membrane protein</topology>
    </subcellularLocation>
</comment>
<dbReference type="CDD" id="cd06173">
    <property type="entry name" value="MFS_MefA_like"/>
    <property type="match status" value="1"/>
</dbReference>
<feature type="transmembrane region" description="Helical" evidence="6">
    <location>
        <begin position="18"/>
        <end position="41"/>
    </location>
</feature>
<keyword evidence="9" id="KW-1185">Reference proteome</keyword>
<dbReference type="PROSITE" id="PS50850">
    <property type="entry name" value="MFS"/>
    <property type="match status" value="1"/>
</dbReference>
<keyword evidence="3 6" id="KW-0812">Transmembrane</keyword>
<evidence type="ECO:0000256" key="2">
    <source>
        <dbReference type="ARBA" id="ARBA00022475"/>
    </source>
</evidence>
<dbReference type="AlphaFoldDB" id="A0A7W8Z2D5"/>
<dbReference type="InterPro" id="IPR020846">
    <property type="entry name" value="MFS_dom"/>
</dbReference>
<feature type="transmembrane region" description="Helical" evidence="6">
    <location>
        <begin position="312"/>
        <end position="328"/>
    </location>
</feature>
<feature type="transmembrane region" description="Helical" evidence="6">
    <location>
        <begin position="262"/>
        <end position="282"/>
    </location>
</feature>
<dbReference type="EMBL" id="JACHBR010000001">
    <property type="protein sequence ID" value="MBB5626164.1"/>
    <property type="molecule type" value="Genomic_DNA"/>
</dbReference>
<dbReference type="GO" id="GO:0005886">
    <property type="term" value="C:plasma membrane"/>
    <property type="evidence" value="ECO:0007669"/>
    <property type="project" value="UniProtKB-SubCell"/>
</dbReference>
<evidence type="ECO:0000313" key="8">
    <source>
        <dbReference type="EMBL" id="MBB5626164.1"/>
    </source>
</evidence>
<reference evidence="8 9" key="1">
    <citation type="submission" date="2020-08" db="EMBL/GenBank/DDBJ databases">
        <title>Sequencing the genomes of 1000 actinobacteria strains.</title>
        <authorList>
            <person name="Klenk H.-P."/>
        </authorList>
    </citation>
    <scope>NUCLEOTIDE SEQUENCE [LARGE SCALE GENOMIC DNA]</scope>
    <source>
        <strain evidence="8 9">DSM 45790</strain>
    </source>
</reference>
<name>A0A7W8Z2D5_9ACTN</name>
<dbReference type="InterPro" id="IPR011701">
    <property type="entry name" value="MFS"/>
</dbReference>
<evidence type="ECO:0000256" key="3">
    <source>
        <dbReference type="ARBA" id="ARBA00022692"/>
    </source>
</evidence>
<dbReference type="InterPro" id="IPR036259">
    <property type="entry name" value="MFS_trans_sf"/>
</dbReference>
<dbReference type="Pfam" id="PF07690">
    <property type="entry name" value="MFS_1"/>
    <property type="match status" value="1"/>
</dbReference>
<organism evidence="8 9">
    <name type="scientific">Sphaerisporangium krabiense</name>
    <dbReference type="NCBI Taxonomy" id="763782"/>
    <lineage>
        <taxon>Bacteria</taxon>
        <taxon>Bacillati</taxon>
        <taxon>Actinomycetota</taxon>
        <taxon>Actinomycetes</taxon>
        <taxon>Streptosporangiales</taxon>
        <taxon>Streptosporangiaceae</taxon>
        <taxon>Sphaerisporangium</taxon>
    </lineage>
</organism>
<comment type="caution">
    <text evidence="8">The sequence shown here is derived from an EMBL/GenBank/DDBJ whole genome shotgun (WGS) entry which is preliminary data.</text>
</comment>
<dbReference type="Proteomes" id="UP000588112">
    <property type="component" value="Unassembled WGS sequence"/>
</dbReference>